<dbReference type="Proteomes" id="UP001168528">
    <property type="component" value="Unassembled WGS sequence"/>
</dbReference>
<evidence type="ECO:0000313" key="2">
    <source>
        <dbReference type="Proteomes" id="UP001168528"/>
    </source>
</evidence>
<keyword evidence="2" id="KW-1185">Reference proteome</keyword>
<protein>
    <recommendedName>
        <fullName evidence="3">Transposase</fullName>
    </recommendedName>
</protein>
<evidence type="ECO:0008006" key="3">
    <source>
        <dbReference type="Google" id="ProtNLM"/>
    </source>
</evidence>
<evidence type="ECO:0000313" key="1">
    <source>
        <dbReference type="EMBL" id="MDO1450702.1"/>
    </source>
</evidence>
<reference evidence="1" key="1">
    <citation type="submission" date="2023-07" db="EMBL/GenBank/DDBJ databases">
        <title>The genome sequence of Rhodocytophaga aerolata KACC 12507.</title>
        <authorList>
            <person name="Zhang X."/>
        </authorList>
    </citation>
    <scope>NUCLEOTIDE SEQUENCE</scope>
    <source>
        <strain evidence="1">KACC 12507</strain>
    </source>
</reference>
<sequence length="40" mass="4325">MSGSQKVMNGLIQKAISHSRKRGTPVLEFTSYISAVDSAE</sequence>
<proteinExistence type="predicted"/>
<name>A0ABT8RJ23_9BACT</name>
<comment type="caution">
    <text evidence="1">The sequence shown here is derived from an EMBL/GenBank/DDBJ whole genome shotgun (WGS) entry which is preliminary data.</text>
</comment>
<dbReference type="RefSeq" id="WP_302041503.1">
    <property type="nucleotide sequence ID" value="NZ_JAUKPO010000035.1"/>
</dbReference>
<organism evidence="1 2">
    <name type="scientific">Rhodocytophaga aerolata</name>
    <dbReference type="NCBI Taxonomy" id="455078"/>
    <lineage>
        <taxon>Bacteria</taxon>
        <taxon>Pseudomonadati</taxon>
        <taxon>Bacteroidota</taxon>
        <taxon>Cytophagia</taxon>
        <taxon>Cytophagales</taxon>
        <taxon>Rhodocytophagaceae</taxon>
        <taxon>Rhodocytophaga</taxon>
    </lineage>
</organism>
<accession>A0ABT8RJ23</accession>
<dbReference type="EMBL" id="JAUKPO010000035">
    <property type="protein sequence ID" value="MDO1450702.1"/>
    <property type="molecule type" value="Genomic_DNA"/>
</dbReference>
<gene>
    <name evidence="1" type="ORF">Q0590_30795</name>
</gene>